<name>F3L5I5_9GAMM</name>
<dbReference type="PANTHER" id="PTHR43479">
    <property type="entry name" value="ACREF/ENVCD OPERON REPRESSOR-RELATED"/>
    <property type="match status" value="1"/>
</dbReference>
<accession>F3L5I5</accession>
<dbReference type="PROSITE" id="PS50977">
    <property type="entry name" value="HTH_TETR_2"/>
    <property type="match status" value="1"/>
</dbReference>
<sequence>MKTRDRILHTALTLFNEQGEVHTTALEIADELDMSPGNLYYHFKGKDPIIAALFDQFEQRISETLAAPIAAPLANQESVENNWYYLFVLFEDMHDYRFIYDNLTDLINRYPKIERGFKRILALKRAAFYALCDELIAQGGDTREQQLNAIADNLSQTATFWFSFDHLLHGRRDPEITMHRGVLQLLTMIAPYLGDAQQQFYRDCETIFETLQTVHQ</sequence>
<dbReference type="InterPro" id="IPR009057">
    <property type="entry name" value="Homeodomain-like_sf"/>
</dbReference>
<dbReference type="GO" id="GO:0003677">
    <property type="term" value="F:DNA binding"/>
    <property type="evidence" value="ECO:0007669"/>
    <property type="project" value="UniProtKB-UniRule"/>
</dbReference>
<dbReference type="SUPFAM" id="SSF46689">
    <property type="entry name" value="Homeodomain-like"/>
    <property type="match status" value="1"/>
</dbReference>
<proteinExistence type="predicted"/>
<evidence type="ECO:0000256" key="1">
    <source>
        <dbReference type="ARBA" id="ARBA00023125"/>
    </source>
</evidence>
<keyword evidence="3" id="KW-1185">Reference proteome</keyword>
<dbReference type="InterPro" id="IPR025722">
    <property type="entry name" value="TetR"/>
</dbReference>
<dbReference type="Pfam" id="PF00440">
    <property type="entry name" value="TetR_N"/>
    <property type="match status" value="1"/>
</dbReference>
<dbReference type="PRINTS" id="PR00455">
    <property type="entry name" value="HTHTETR"/>
</dbReference>
<dbReference type="EMBL" id="AEIG01000113">
    <property type="protein sequence ID" value="EGG28407.1"/>
    <property type="molecule type" value="Genomic_DNA"/>
</dbReference>
<organism evidence="2 3">
    <name type="scientific">Aequoribacter fuscus</name>
    <dbReference type="NCBI Taxonomy" id="2518989"/>
    <lineage>
        <taxon>Bacteria</taxon>
        <taxon>Pseudomonadati</taxon>
        <taxon>Pseudomonadota</taxon>
        <taxon>Gammaproteobacteria</taxon>
        <taxon>Cellvibrionales</taxon>
        <taxon>Halieaceae</taxon>
        <taxon>Aequoribacter</taxon>
    </lineage>
</organism>
<protein>
    <submittedName>
        <fullName evidence="2">Transcriptional regulator, TetR family</fullName>
    </submittedName>
</protein>
<dbReference type="Proteomes" id="UP000005615">
    <property type="component" value="Unassembled WGS sequence"/>
</dbReference>
<gene>
    <name evidence="2" type="ORF">IMCC3088_148</name>
</gene>
<evidence type="ECO:0000313" key="2">
    <source>
        <dbReference type="EMBL" id="EGG28407.1"/>
    </source>
</evidence>
<evidence type="ECO:0000313" key="3">
    <source>
        <dbReference type="Proteomes" id="UP000005615"/>
    </source>
</evidence>
<reference evidence="2 3" key="1">
    <citation type="journal article" date="2011" name="J. Bacteriol.">
        <title>Genome sequence of strain IMCC3088, a proteorhodopsin-containing marine bacterium belonging to the OM60/NOR5 clade.</title>
        <authorList>
            <person name="Jang Y."/>
            <person name="Oh H.M."/>
            <person name="Kang I."/>
            <person name="Lee K."/>
            <person name="Yang S.J."/>
            <person name="Cho J.C."/>
        </authorList>
    </citation>
    <scope>NUCLEOTIDE SEQUENCE [LARGE SCALE GENOMIC DNA]</scope>
    <source>
        <strain evidence="2 3">IMCC3088</strain>
    </source>
</reference>
<dbReference type="PANTHER" id="PTHR43479:SF12">
    <property type="entry name" value="TRANSCRIPTIONAL REGULATORY PROTEIN"/>
    <property type="match status" value="1"/>
</dbReference>
<dbReference type="Gene3D" id="1.10.357.10">
    <property type="entry name" value="Tetracycline Repressor, domain 2"/>
    <property type="match status" value="1"/>
</dbReference>
<dbReference type="STRING" id="2518989.IMCC3088_148"/>
<dbReference type="Pfam" id="PF13972">
    <property type="entry name" value="TetR"/>
    <property type="match status" value="1"/>
</dbReference>
<dbReference type="AlphaFoldDB" id="F3L5I5"/>
<dbReference type="RefSeq" id="WP_009577116.1">
    <property type="nucleotide sequence ID" value="NZ_AEIG01000113.1"/>
</dbReference>
<keyword evidence="1" id="KW-0238">DNA-binding</keyword>
<dbReference type="InterPro" id="IPR050624">
    <property type="entry name" value="HTH-type_Tx_Regulator"/>
</dbReference>
<dbReference type="OrthoDB" id="5816932at2"/>
<comment type="caution">
    <text evidence="2">The sequence shown here is derived from an EMBL/GenBank/DDBJ whole genome shotgun (WGS) entry which is preliminary data.</text>
</comment>
<dbReference type="InterPro" id="IPR001647">
    <property type="entry name" value="HTH_TetR"/>
</dbReference>
<dbReference type="eggNOG" id="COG1309">
    <property type="taxonomic scope" value="Bacteria"/>
</dbReference>